<comment type="caution">
    <text evidence="1">The sequence shown here is derived from an EMBL/GenBank/DDBJ whole genome shotgun (WGS) entry which is preliminary data.</text>
</comment>
<reference evidence="1 2" key="1">
    <citation type="submission" date="2016-10" db="EMBL/GenBank/DDBJ databases">
        <title>Rodentibacter gen. nov. and new species.</title>
        <authorList>
            <person name="Christensen H."/>
        </authorList>
    </citation>
    <scope>NUCLEOTIDE SEQUENCE [LARGE SCALE GENOMIC DNA]</scope>
    <source>
        <strain evidence="1 2">199137021</strain>
    </source>
</reference>
<dbReference type="InterPro" id="IPR000551">
    <property type="entry name" value="MerR-type_HTH_dom"/>
</dbReference>
<dbReference type="PANTHER" id="PTHR30204">
    <property type="entry name" value="REDOX-CYCLING DRUG-SENSING TRANSCRIPTIONAL ACTIVATOR SOXR"/>
    <property type="match status" value="1"/>
</dbReference>
<dbReference type="EMBL" id="MLAB01000038">
    <property type="protein sequence ID" value="OOF71544.1"/>
    <property type="molecule type" value="Genomic_DNA"/>
</dbReference>
<gene>
    <name evidence="1" type="ORF">BKG90_08050</name>
</gene>
<dbReference type="Proteomes" id="UP000188998">
    <property type="component" value="Unassembled WGS sequence"/>
</dbReference>
<dbReference type="PRINTS" id="PR00040">
    <property type="entry name" value="HTHMERR"/>
</dbReference>
<dbReference type="Pfam" id="PF13411">
    <property type="entry name" value="MerR_1"/>
    <property type="match status" value="1"/>
</dbReference>
<keyword evidence="2" id="KW-1185">Reference proteome</keyword>
<dbReference type="AlphaFoldDB" id="A0A9X8VXY3"/>
<accession>A0A9X8VXY3</accession>
<evidence type="ECO:0000313" key="1">
    <source>
        <dbReference type="EMBL" id="OOF71544.1"/>
    </source>
</evidence>
<dbReference type="InterPro" id="IPR047057">
    <property type="entry name" value="MerR_fam"/>
</dbReference>
<protein>
    <submittedName>
        <fullName evidence="1">MerR family transcriptional regulator</fullName>
    </submittedName>
</protein>
<dbReference type="Gene3D" id="1.10.1660.10">
    <property type="match status" value="1"/>
</dbReference>
<sequence length="130" mass="14960">MKANELSLRTGVNLETIRYYERQGILPEPKRALNGYRYYDEESVTLLNFIKKCRTLGFSLEAIHELNRLKLGLADHYQVDQMVLKQLAQVEKKITQLLEIKAFLQSIAIKEAHSETDCKAMAGLEGKLDF</sequence>
<dbReference type="PROSITE" id="PS50937">
    <property type="entry name" value="HTH_MERR_2"/>
    <property type="match status" value="1"/>
</dbReference>
<proteinExistence type="predicted"/>
<dbReference type="RefSeq" id="WP_059365958.1">
    <property type="nucleotide sequence ID" value="NZ_BBXJ01000001.1"/>
</dbReference>
<name>A0A9X8VXY3_9PAST</name>
<dbReference type="InterPro" id="IPR009061">
    <property type="entry name" value="DNA-bd_dom_put_sf"/>
</dbReference>
<dbReference type="GO" id="GO:0003677">
    <property type="term" value="F:DNA binding"/>
    <property type="evidence" value="ECO:0007669"/>
    <property type="project" value="InterPro"/>
</dbReference>
<dbReference type="SMART" id="SM00422">
    <property type="entry name" value="HTH_MERR"/>
    <property type="match status" value="1"/>
</dbReference>
<evidence type="ECO:0000313" key="2">
    <source>
        <dbReference type="Proteomes" id="UP000188998"/>
    </source>
</evidence>
<dbReference type="SUPFAM" id="SSF46955">
    <property type="entry name" value="Putative DNA-binding domain"/>
    <property type="match status" value="1"/>
</dbReference>
<dbReference type="PANTHER" id="PTHR30204:SF94">
    <property type="entry name" value="HEAVY METAL-DEPENDENT TRANSCRIPTIONAL REGULATOR HI_0293-RELATED"/>
    <property type="match status" value="1"/>
</dbReference>
<dbReference type="GeneID" id="85657759"/>
<dbReference type="GO" id="GO:0003700">
    <property type="term" value="F:DNA-binding transcription factor activity"/>
    <property type="evidence" value="ECO:0007669"/>
    <property type="project" value="InterPro"/>
</dbReference>
<organism evidence="1 2">
    <name type="scientific">Rodentibacter caecimuris</name>
    <dbReference type="NCBI Taxonomy" id="1796644"/>
    <lineage>
        <taxon>Bacteria</taxon>
        <taxon>Pseudomonadati</taxon>
        <taxon>Pseudomonadota</taxon>
        <taxon>Gammaproteobacteria</taxon>
        <taxon>Pasteurellales</taxon>
        <taxon>Pasteurellaceae</taxon>
        <taxon>Rodentibacter</taxon>
    </lineage>
</organism>